<keyword evidence="5" id="KW-1185">Reference proteome</keyword>
<dbReference type="OMA" id="EYYRIDV"/>
<keyword evidence="2" id="KW-0560">Oxidoreductase</keyword>
<dbReference type="GeneID" id="61613527"/>
<dbReference type="Gene3D" id="3.40.50.720">
    <property type="entry name" value="NAD(P)-binding Rossmann-like Domain"/>
    <property type="match status" value="1"/>
</dbReference>
<dbReference type="FunFam" id="3.40.50.720:FF:000084">
    <property type="entry name" value="Short-chain dehydrogenase reductase"/>
    <property type="match status" value="1"/>
</dbReference>
<dbReference type="EMBL" id="NBUC01000055">
    <property type="protein sequence ID" value="PLU06003.1"/>
    <property type="molecule type" value="Genomic_DNA"/>
</dbReference>
<comment type="similarity">
    <text evidence="1">Belongs to the short-chain dehydrogenases/reductases (SDR) family.</text>
</comment>
<dbReference type="SUPFAM" id="SSF51735">
    <property type="entry name" value="NAD(P)-binding Rossmann-fold domains"/>
    <property type="match status" value="1"/>
</dbReference>
<dbReference type="PROSITE" id="PS00061">
    <property type="entry name" value="ADH_SHORT"/>
    <property type="match status" value="1"/>
</dbReference>
<dbReference type="PRINTS" id="PR00081">
    <property type="entry name" value="GDHRDH"/>
</dbReference>
<evidence type="ECO:0000313" key="5">
    <source>
        <dbReference type="Proteomes" id="UP001190825"/>
    </source>
</evidence>
<dbReference type="Pfam" id="PF13561">
    <property type="entry name" value="adh_short_C2"/>
    <property type="match status" value="1"/>
</dbReference>
<reference evidence="3" key="1">
    <citation type="submission" date="2017-04" db="EMBL/GenBank/DDBJ databases">
        <authorList>
            <person name="Porter S."/>
            <person name="Friesen M.L."/>
            <person name="Faber-Hammond J."/>
        </authorList>
    </citation>
    <scope>NUCLEOTIDE SEQUENCE</scope>
    <source>
        <strain evidence="3">Str16</strain>
    </source>
</reference>
<dbReference type="RefSeq" id="WP_011975846.1">
    <property type="nucleotide sequence ID" value="NZ_ATYC01000022.1"/>
</dbReference>
<proteinExistence type="inferred from homology"/>
<evidence type="ECO:0000313" key="3">
    <source>
        <dbReference type="EMBL" id="PLU06003.1"/>
    </source>
</evidence>
<dbReference type="Proteomes" id="UP000507954">
    <property type="component" value="Unassembled WGS sequence"/>
</dbReference>
<reference evidence="3 5" key="2">
    <citation type="journal article" date="2018" name="FEMS Microbiol. Ecol.">
        <title>Co-invading symbiotic mutualists of Medicago polymorpha retain high ancestral diversity and contain diverse accessory genomes.</title>
        <authorList>
            <person name="Porter S.S."/>
            <person name="Faber-Hammond J.J."/>
            <person name="Friesen M.L."/>
        </authorList>
    </citation>
    <scope>NUCLEOTIDE SEQUENCE [LARGE SCALE GENOMIC DNA]</scope>
    <source>
        <strain evidence="3 5">Str16</strain>
    </source>
</reference>
<protein>
    <submittedName>
        <fullName evidence="3 4">Short-chain dehydrogenase</fullName>
    </submittedName>
</protein>
<sequence>MNLAGKVVLVTGAARGIGAAISVRLWQEGMFVYAADIDEEALAGAAPAGADERWIPAGVDITDRGSIDRLIAAIGLRFGVLHGLVNNAAMLDASLLAELDYDRYRRVVATNLDGALLCVLSALELIKASAPSAIVNIASIMGMAGLRDAIPYSTAKAGLINMTRNLAVELAPQSIRVNAVAPGFIDTRMARLADGSSEYATEEFREVYLKHRRLPLGHPGTAEDIAGPVAFLLSSDARYITGHTLVVDGGVTATY</sequence>
<evidence type="ECO:0000256" key="1">
    <source>
        <dbReference type="ARBA" id="ARBA00006484"/>
    </source>
</evidence>
<gene>
    <name evidence="3" type="ORF">BMJ33_07000</name>
    <name evidence="4" type="ORF">EMEDMD4_210029</name>
</gene>
<dbReference type="PANTHER" id="PTHR42760:SF133">
    <property type="entry name" value="3-OXOACYL-[ACYL-CARRIER-PROTEIN] REDUCTASE"/>
    <property type="match status" value="1"/>
</dbReference>
<dbReference type="GO" id="GO:0016616">
    <property type="term" value="F:oxidoreductase activity, acting on the CH-OH group of donors, NAD or NADP as acceptor"/>
    <property type="evidence" value="ECO:0007669"/>
    <property type="project" value="TreeGrafter"/>
</dbReference>
<dbReference type="Proteomes" id="UP001190825">
    <property type="component" value="Unassembled WGS sequence"/>
</dbReference>
<dbReference type="InterPro" id="IPR002347">
    <property type="entry name" value="SDR_fam"/>
</dbReference>
<dbReference type="AlphaFoldDB" id="A0A508WY00"/>
<dbReference type="CDD" id="cd05233">
    <property type="entry name" value="SDR_c"/>
    <property type="match status" value="1"/>
</dbReference>
<name>A0A508WY00_9HYPH</name>
<reference evidence="4" key="3">
    <citation type="submission" date="2019-06" db="EMBL/GenBank/DDBJ databases">
        <authorList>
            <person name="Le Quere A."/>
            <person name="Colella S."/>
        </authorList>
    </citation>
    <scope>NUCLEOTIDE SEQUENCE</scope>
    <source>
        <strain evidence="4">EmedicaeMD41</strain>
    </source>
</reference>
<dbReference type="EMBL" id="CABFNB010000086">
    <property type="protein sequence ID" value="VTZ60848.1"/>
    <property type="molecule type" value="Genomic_DNA"/>
</dbReference>
<evidence type="ECO:0000313" key="4">
    <source>
        <dbReference type="EMBL" id="VTZ60848.1"/>
    </source>
</evidence>
<dbReference type="PANTHER" id="PTHR42760">
    <property type="entry name" value="SHORT-CHAIN DEHYDROGENASES/REDUCTASES FAMILY MEMBER"/>
    <property type="match status" value="1"/>
</dbReference>
<evidence type="ECO:0000256" key="2">
    <source>
        <dbReference type="ARBA" id="ARBA00023002"/>
    </source>
</evidence>
<dbReference type="PRINTS" id="PR00080">
    <property type="entry name" value="SDRFAMILY"/>
</dbReference>
<organism evidence="4">
    <name type="scientific">Sinorhizobium medicae</name>
    <dbReference type="NCBI Taxonomy" id="110321"/>
    <lineage>
        <taxon>Bacteria</taxon>
        <taxon>Pseudomonadati</taxon>
        <taxon>Pseudomonadota</taxon>
        <taxon>Alphaproteobacteria</taxon>
        <taxon>Hyphomicrobiales</taxon>
        <taxon>Rhizobiaceae</taxon>
        <taxon>Sinorhizobium/Ensifer group</taxon>
        <taxon>Sinorhizobium</taxon>
    </lineage>
</organism>
<accession>A0A508WY00</accession>
<dbReference type="InterPro" id="IPR036291">
    <property type="entry name" value="NAD(P)-bd_dom_sf"/>
</dbReference>
<dbReference type="InterPro" id="IPR020904">
    <property type="entry name" value="Sc_DH/Rdtase_CS"/>
</dbReference>